<organism evidence="3 4">
    <name type="scientific">Ensete ventricosum</name>
    <name type="common">Abyssinian banana</name>
    <name type="synonym">Musa ensete</name>
    <dbReference type="NCBI Taxonomy" id="4639"/>
    <lineage>
        <taxon>Eukaryota</taxon>
        <taxon>Viridiplantae</taxon>
        <taxon>Streptophyta</taxon>
        <taxon>Embryophyta</taxon>
        <taxon>Tracheophyta</taxon>
        <taxon>Spermatophyta</taxon>
        <taxon>Magnoliopsida</taxon>
        <taxon>Liliopsida</taxon>
        <taxon>Zingiberales</taxon>
        <taxon>Musaceae</taxon>
        <taxon>Ensete</taxon>
    </lineage>
</organism>
<dbReference type="Proteomes" id="UP000287651">
    <property type="component" value="Unassembled WGS sequence"/>
</dbReference>
<proteinExistence type="predicted"/>
<comment type="caution">
    <text evidence="3">The sequence shown here is derived from an EMBL/GenBank/DDBJ whole genome shotgun (WGS) entry which is preliminary data.</text>
</comment>
<accession>A0A426XBV2</accession>
<evidence type="ECO:0000256" key="1">
    <source>
        <dbReference type="SAM" id="MobiDB-lite"/>
    </source>
</evidence>
<evidence type="ECO:0008006" key="5">
    <source>
        <dbReference type="Google" id="ProtNLM"/>
    </source>
</evidence>
<sequence>MEKIRCGQVSAAMKKGKKKQANGELDRLKQAEKKKRRLEKALATSAALRSELEQKKQKKIEEQKRLDEEGASVAEAVALHVLGGEDADESCHVIINNTTNSKEACPHAARIADIMHRSNPPTRSPTSMLKSSRGGFWEELFIVSGNFGAQVMYGVYMVFLNGVFAAGVNPLFLVVFGNLVTAVVVLPFAVVLEKYACSLNPFMLDTKLAQSGLLC</sequence>
<dbReference type="EMBL" id="AMZH03022849">
    <property type="protein sequence ID" value="RRT36966.1"/>
    <property type="molecule type" value="Genomic_DNA"/>
</dbReference>
<feature type="transmembrane region" description="Helical" evidence="2">
    <location>
        <begin position="140"/>
        <end position="159"/>
    </location>
</feature>
<gene>
    <name evidence="3" type="ORF">B296_00045820</name>
</gene>
<feature type="transmembrane region" description="Helical" evidence="2">
    <location>
        <begin position="171"/>
        <end position="192"/>
    </location>
</feature>
<evidence type="ECO:0000313" key="3">
    <source>
        <dbReference type="EMBL" id="RRT36966.1"/>
    </source>
</evidence>
<name>A0A426XBV2_ENSVE</name>
<dbReference type="AlphaFoldDB" id="A0A426XBV2"/>
<feature type="region of interest" description="Disordered" evidence="1">
    <location>
        <begin position="1"/>
        <end position="43"/>
    </location>
</feature>
<reference evidence="3 4" key="1">
    <citation type="journal article" date="2014" name="Agronomy (Basel)">
        <title>A Draft Genome Sequence for Ensete ventricosum, the Drought-Tolerant Tree Against Hunger.</title>
        <authorList>
            <person name="Harrison J."/>
            <person name="Moore K.A."/>
            <person name="Paszkiewicz K."/>
            <person name="Jones T."/>
            <person name="Grant M."/>
            <person name="Ambacheew D."/>
            <person name="Muzemil S."/>
            <person name="Studholme D.J."/>
        </authorList>
    </citation>
    <scope>NUCLEOTIDE SEQUENCE [LARGE SCALE GENOMIC DNA]</scope>
</reference>
<keyword evidence="2" id="KW-0472">Membrane</keyword>
<keyword evidence="2" id="KW-1133">Transmembrane helix</keyword>
<evidence type="ECO:0000256" key="2">
    <source>
        <dbReference type="SAM" id="Phobius"/>
    </source>
</evidence>
<protein>
    <recommendedName>
        <fullName evidence="5">WAT1-related protein</fullName>
    </recommendedName>
</protein>
<dbReference type="PANTHER" id="PTHR34212:SF1">
    <property type="entry name" value="OS06G0106900 PROTEIN"/>
    <property type="match status" value="1"/>
</dbReference>
<evidence type="ECO:0000313" key="4">
    <source>
        <dbReference type="Proteomes" id="UP000287651"/>
    </source>
</evidence>
<keyword evidence="2" id="KW-0812">Transmembrane</keyword>
<dbReference type="PANTHER" id="PTHR34212">
    <property type="entry name" value="OS02G0104200 PROTEIN"/>
    <property type="match status" value="1"/>
</dbReference>